<accession>A0A735MT33</accession>
<sequence>MQSLAKHCTECKTTQRPETQTRRGLVIYFAQNLFCKIFMIQTVQAGAV</sequence>
<protein>
    <submittedName>
        <fullName evidence="1">Uncharacterized protein</fullName>
    </submittedName>
</protein>
<dbReference type="AlphaFoldDB" id="A0A735MT33"/>
<evidence type="ECO:0000313" key="1">
    <source>
        <dbReference type="EMBL" id="HAE6952457.1"/>
    </source>
</evidence>
<organism evidence="1">
    <name type="scientific">Salmonella typhisuis</name>
    <dbReference type="NCBI Taxonomy" id="41529"/>
    <lineage>
        <taxon>Bacteria</taxon>
        <taxon>Pseudomonadati</taxon>
        <taxon>Pseudomonadota</taxon>
        <taxon>Gammaproteobacteria</taxon>
        <taxon>Enterobacterales</taxon>
        <taxon>Enterobacteriaceae</taxon>
        <taxon>Salmonella</taxon>
    </lineage>
</organism>
<proteinExistence type="predicted"/>
<dbReference type="EMBL" id="DAASTL010000001">
    <property type="protein sequence ID" value="HAE6952457.1"/>
    <property type="molecule type" value="Genomic_DNA"/>
</dbReference>
<comment type="caution">
    <text evidence="1">The sequence shown here is derived from an EMBL/GenBank/DDBJ whole genome shotgun (WGS) entry which is preliminary data.</text>
</comment>
<reference evidence="1" key="2">
    <citation type="submission" date="2018-07" db="EMBL/GenBank/DDBJ databases">
        <authorList>
            <consortium name="NCBI Pathogen Detection Project"/>
        </authorList>
    </citation>
    <scope>NUCLEOTIDE SEQUENCE</scope>
    <source>
        <strain evidence="1">CDC 1426/67</strain>
    </source>
</reference>
<name>A0A735MT33_SALTP</name>
<reference evidence="1" key="1">
    <citation type="journal article" date="2018" name="Genome Biol.">
        <title>SKESA: strategic k-mer extension for scrupulous assemblies.</title>
        <authorList>
            <person name="Souvorov A."/>
            <person name="Agarwala R."/>
            <person name="Lipman D.J."/>
        </authorList>
    </citation>
    <scope>NUCLEOTIDE SEQUENCE</scope>
    <source>
        <strain evidence="1">CDC 1426/67</strain>
    </source>
</reference>
<gene>
    <name evidence="1" type="ORF">GND37_000190</name>
</gene>